<protein>
    <submittedName>
        <fullName evidence="2">Uncharacterized protein</fullName>
    </submittedName>
</protein>
<evidence type="ECO:0000313" key="2">
    <source>
        <dbReference type="EMBL" id="BBO81101.1"/>
    </source>
</evidence>
<evidence type="ECO:0000256" key="1">
    <source>
        <dbReference type="SAM" id="MobiDB-lite"/>
    </source>
</evidence>
<gene>
    <name evidence="2" type="ORF">DSCO28_16670</name>
</gene>
<accession>A0A5K7ZJP1</accession>
<dbReference type="Proteomes" id="UP000425960">
    <property type="component" value="Chromosome"/>
</dbReference>
<dbReference type="KEGG" id="dov:DSCO28_16670"/>
<organism evidence="2 3">
    <name type="scientific">Desulfosarcina ovata subsp. sediminis</name>
    <dbReference type="NCBI Taxonomy" id="885957"/>
    <lineage>
        <taxon>Bacteria</taxon>
        <taxon>Pseudomonadati</taxon>
        <taxon>Thermodesulfobacteriota</taxon>
        <taxon>Desulfobacteria</taxon>
        <taxon>Desulfobacterales</taxon>
        <taxon>Desulfosarcinaceae</taxon>
        <taxon>Desulfosarcina</taxon>
    </lineage>
</organism>
<reference evidence="2 3" key="1">
    <citation type="submission" date="2019-11" db="EMBL/GenBank/DDBJ databases">
        <title>Comparative genomics of hydrocarbon-degrading Desulfosarcina strains.</title>
        <authorList>
            <person name="Watanabe M."/>
            <person name="Kojima H."/>
            <person name="Fukui M."/>
        </authorList>
    </citation>
    <scope>NUCLEOTIDE SEQUENCE [LARGE SCALE GENOMIC DNA]</scope>
    <source>
        <strain evidence="2 3">28bB2T</strain>
    </source>
</reference>
<proteinExistence type="predicted"/>
<dbReference type="AlphaFoldDB" id="A0A5K7ZJP1"/>
<feature type="region of interest" description="Disordered" evidence="1">
    <location>
        <begin position="101"/>
        <end position="128"/>
    </location>
</feature>
<evidence type="ECO:0000313" key="3">
    <source>
        <dbReference type="Proteomes" id="UP000425960"/>
    </source>
</evidence>
<sequence length="128" mass="13460">MCFRPTVAVKKNVKCPKCGATNPMPLSIDSTIKDIMENERGKAIIENYCAAVLADPRFKTAMGMTLKQIRPMSGGKVTQDMIKGVSQDLAELPKPKCNSCGEELSLTKGPAGPTGPKGPAGPSGPKKG</sequence>
<dbReference type="EMBL" id="AP021876">
    <property type="protein sequence ID" value="BBO81101.1"/>
    <property type="molecule type" value="Genomic_DNA"/>
</dbReference>
<name>A0A5K7ZJP1_9BACT</name>